<evidence type="ECO:0000313" key="1">
    <source>
        <dbReference type="EMBL" id="KAK4021023.1"/>
    </source>
</evidence>
<reference evidence="1 2" key="1">
    <citation type="journal article" date="2023" name="Nucleic Acids Res.">
        <title>The hologenome of Daphnia magna reveals possible DNA methylation and microbiome-mediated evolution of the host genome.</title>
        <authorList>
            <person name="Chaturvedi A."/>
            <person name="Li X."/>
            <person name="Dhandapani V."/>
            <person name="Marshall H."/>
            <person name="Kissane S."/>
            <person name="Cuenca-Cambronero M."/>
            <person name="Asole G."/>
            <person name="Calvet F."/>
            <person name="Ruiz-Romero M."/>
            <person name="Marangio P."/>
            <person name="Guigo R."/>
            <person name="Rago D."/>
            <person name="Mirbahai L."/>
            <person name="Eastwood N."/>
            <person name="Colbourne J.K."/>
            <person name="Zhou J."/>
            <person name="Mallon E."/>
            <person name="Orsini L."/>
        </authorList>
    </citation>
    <scope>NUCLEOTIDE SEQUENCE [LARGE SCALE GENOMIC DNA]</scope>
    <source>
        <strain evidence="1">LRV0_1</strain>
    </source>
</reference>
<comment type="caution">
    <text evidence="1">The sequence shown here is derived from an EMBL/GenBank/DDBJ whole genome shotgun (WGS) entry which is preliminary data.</text>
</comment>
<evidence type="ECO:0000313" key="2">
    <source>
        <dbReference type="Proteomes" id="UP001234178"/>
    </source>
</evidence>
<dbReference type="Proteomes" id="UP001234178">
    <property type="component" value="Unassembled WGS sequence"/>
</dbReference>
<keyword evidence="2" id="KW-1185">Reference proteome</keyword>
<dbReference type="EMBL" id="JAOYFB010000036">
    <property type="protein sequence ID" value="KAK4021023.1"/>
    <property type="molecule type" value="Genomic_DNA"/>
</dbReference>
<protein>
    <submittedName>
        <fullName evidence="1">Uncharacterized protein</fullName>
    </submittedName>
</protein>
<organism evidence="1 2">
    <name type="scientific">Daphnia magna</name>
    <dbReference type="NCBI Taxonomy" id="35525"/>
    <lineage>
        <taxon>Eukaryota</taxon>
        <taxon>Metazoa</taxon>
        <taxon>Ecdysozoa</taxon>
        <taxon>Arthropoda</taxon>
        <taxon>Crustacea</taxon>
        <taxon>Branchiopoda</taxon>
        <taxon>Diplostraca</taxon>
        <taxon>Cladocera</taxon>
        <taxon>Anomopoda</taxon>
        <taxon>Daphniidae</taxon>
        <taxon>Daphnia</taxon>
    </lineage>
</organism>
<accession>A0ABR0A7L4</accession>
<name>A0ABR0A7L4_9CRUS</name>
<proteinExistence type="predicted"/>
<gene>
    <name evidence="1" type="ORF">OUZ56_002957</name>
</gene>
<sequence length="122" mass="13841">MNIQHHFVMCCNKNTEGFPRLARKSRRTNGHSIPLFSNVELDLPVSLNFAKLLFFCAIDNHHAQMRLTDASIQRFALSSHTRISRAKPSQQMQPRPTTREPITTAAGYLLYGAVQLSFVVND</sequence>